<evidence type="ECO:0000256" key="2">
    <source>
        <dbReference type="SAM" id="Phobius"/>
    </source>
</evidence>
<evidence type="ECO:0000313" key="3">
    <source>
        <dbReference type="Proteomes" id="UP000492821"/>
    </source>
</evidence>
<feature type="region of interest" description="Disordered" evidence="1">
    <location>
        <begin position="212"/>
        <end position="244"/>
    </location>
</feature>
<dbReference type="WBParaSite" id="Pan_g9489.t1">
    <property type="protein sequence ID" value="Pan_g9489.t1"/>
    <property type="gene ID" value="Pan_g9489"/>
</dbReference>
<keyword evidence="2" id="KW-0472">Membrane</keyword>
<feature type="transmembrane region" description="Helical" evidence="2">
    <location>
        <begin position="55"/>
        <end position="78"/>
    </location>
</feature>
<feature type="transmembrane region" description="Helical" evidence="2">
    <location>
        <begin position="98"/>
        <end position="119"/>
    </location>
</feature>
<protein>
    <submittedName>
        <fullName evidence="4">Transmembrane protein</fullName>
    </submittedName>
</protein>
<organism evidence="3 4">
    <name type="scientific">Panagrellus redivivus</name>
    <name type="common">Microworm</name>
    <dbReference type="NCBI Taxonomy" id="6233"/>
    <lineage>
        <taxon>Eukaryota</taxon>
        <taxon>Metazoa</taxon>
        <taxon>Ecdysozoa</taxon>
        <taxon>Nematoda</taxon>
        <taxon>Chromadorea</taxon>
        <taxon>Rhabditida</taxon>
        <taxon>Tylenchina</taxon>
        <taxon>Panagrolaimomorpha</taxon>
        <taxon>Panagrolaimoidea</taxon>
        <taxon>Panagrolaimidae</taxon>
        <taxon>Panagrellus</taxon>
    </lineage>
</organism>
<name>A0A7E4WDK9_PANRE</name>
<reference evidence="3" key="1">
    <citation type="journal article" date="2013" name="Genetics">
        <title>The draft genome and transcriptome of Panagrellus redivivus are shaped by the harsh demands of a free-living lifestyle.</title>
        <authorList>
            <person name="Srinivasan J."/>
            <person name="Dillman A.R."/>
            <person name="Macchietto M.G."/>
            <person name="Heikkinen L."/>
            <person name="Lakso M."/>
            <person name="Fracchia K.M."/>
            <person name="Antoshechkin I."/>
            <person name="Mortazavi A."/>
            <person name="Wong G."/>
            <person name="Sternberg P.W."/>
        </authorList>
    </citation>
    <scope>NUCLEOTIDE SEQUENCE [LARGE SCALE GENOMIC DNA]</scope>
    <source>
        <strain evidence="3">MT8872</strain>
    </source>
</reference>
<sequence length="244" mass="26950">MASKMAGEVLALCNVTIGGSTAAFDPIVVNSAYKTDKVDTSKWSLAYYDFDASRIGYVAVGSIAAISISSGIACFDYLSNGKFTLSPILRLMDDATELGPLTVVPITLMFIVSGVLLRLHSMRIFRIYQSLEDPDKFFAIFPGFFRMYRRLDLTRSEILVLDELYESDSFHNLLFSGNTKLGSSPVLLNIDAFKTPLHKSYFLNESDTLPHEFHKAESPSRSSRASKRPPSRSGSDVPPAPPPF</sequence>
<dbReference type="AlphaFoldDB" id="A0A7E4WDK9"/>
<evidence type="ECO:0000313" key="4">
    <source>
        <dbReference type="WBParaSite" id="Pan_g9489.t1"/>
    </source>
</evidence>
<dbReference type="Proteomes" id="UP000492821">
    <property type="component" value="Unassembled WGS sequence"/>
</dbReference>
<accession>A0A7E4WDK9</accession>
<evidence type="ECO:0000256" key="1">
    <source>
        <dbReference type="SAM" id="MobiDB-lite"/>
    </source>
</evidence>
<keyword evidence="2" id="KW-0812">Transmembrane</keyword>
<keyword evidence="2" id="KW-1133">Transmembrane helix</keyword>
<proteinExistence type="predicted"/>
<reference evidence="4" key="2">
    <citation type="submission" date="2020-10" db="UniProtKB">
        <authorList>
            <consortium name="WormBaseParasite"/>
        </authorList>
    </citation>
    <scope>IDENTIFICATION</scope>
</reference>
<keyword evidence="3" id="KW-1185">Reference proteome</keyword>